<evidence type="ECO:0000313" key="2">
    <source>
        <dbReference type="EMBL" id="QIE87796.1"/>
    </source>
</evidence>
<name>A0A6G6IXX5_PSENT</name>
<sequence>MFYDYLTVEQVYPFVLPKVSDTGICYYDRRTGERLRDTCPGWKHEGSYSTVVQIRVDGNKLIVKGNPSAVNRLDNLDGFRSLDECVAVFNDIVTSYSDEYGFQRLPRFTKCTEWGLRQGEDGTKSSMVGNGARIRRIDLTTNRTVGKGNDLAYIRALSTQLWKRKVGHLYEDGRTVDWKARDHYEKAYQKAFAIRKFLFPKCKRNFGEDSPEFRYLQLLAEHCDAHGVVRMEQELKSEYLQRERLEWWGLFDESRFRDIHAEFLAIDQKLEVMGMDYTTIAQTLKERGICKSSQSANATANIAMQWMHCPGIQFDFSKTQMAEYAARLNKVGLNIRMPYDVTRHTAVLVRRATEIVTSDHLVLPGFYRHAQAPRTHLRLVA</sequence>
<reference evidence="3 4" key="1">
    <citation type="submission" date="2020-02" db="EMBL/GenBank/DDBJ databases">
        <title>Integrative conjugative elements (ICEs) and plasmids drive adaptation of Pseudomonas nitroreducens strain HBP1 to wastewater environment.</title>
        <authorList>
            <person name="Sentchilo V."/>
            <person name="Carraro N."/>
            <person name="Bertelli C."/>
            <person name="van der Meer J.R."/>
        </authorList>
    </citation>
    <scope>NUCLEOTIDE SEQUENCE [LARGE SCALE GENOMIC DNA]</scope>
    <source>
        <strain evidence="3 4">HBP1</strain>
    </source>
</reference>
<evidence type="ECO:0000313" key="1">
    <source>
        <dbReference type="EMBL" id="QIE87785.1"/>
    </source>
</evidence>
<dbReference type="KEGG" id="pnt:G5B91_16620"/>
<accession>A0A6G6IXX5</accession>
<dbReference type="Proteomes" id="UP000501063">
    <property type="component" value="Chromosome"/>
</dbReference>
<dbReference type="EMBL" id="CP049140">
    <property type="protein sequence ID" value="QIE87796.1"/>
    <property type="molecule type" value="Genomic_DNA"/>
</dbReference>
<dbReference type="KEGG" id="pnt:G5B91_16565"/>
<protein>
    <submittedName>
        <fullName evidence="3">Uncharacterized protein</fullName>
    </submittedName>
</protein>
<evidence type="ECO:0000313" key="3">
    <source>
        <dbReference type="EMBL" id="QIE87807.1"/>
    </source>
</evidence>
<organism evidence="3 4">
    <name type="scientific">Pseudomonas nitroreducens</name>
    <dbReference type="NCBI Taxonomy" id="46680"/>
    <lineage>
        <taxon>Bacteria</taxon>
        <taxon>Pseudomonadati</taxon>
        <taxon>Pseudomonadota</taxon>
        <taxon>Gammaproteobacteria</taxon>
        <taxon>Pseudomonadales</taxon>
        <taxon>Pseudomonadaceae</taxon>
        <taxon>Pseudomonas</taxon>
    </lineage>
</organism>
<dbReference type="RefSeq" id="WP_024767410.1">
    <property type="nucleotide sequence ID" value="NZ_CP049140.1"/>
</dbReference>
<dbReference type="EMBL" id="CP049140">
    <property type="protein sequence ID" value="QIE87807.1"/>
    <property type="molecule type" value="Genomic_DNA"/>
</dbReference>
<dbReference type="AlphaFoldDB" id="A0A6G6IXX5"/>
<dbReference type="KEGG" id="pnt:G5B91_16510"/>
<gene>
    <name evidence="1" type="ORF">G5B91_16510</name>
    <name evidence="2" type="ORF">G5B91_16565</name>
    <name evidence="3" type="ORF">G5B91_16620</name>
</gene>
<evidence type="ECO:0000313" key="4">
    <source>
        <dbReference type="Proteomes" id="UP000501063"/>
    </source>
</evidence>
<proteinExistence type="predicted"/>
<dbReference type="EMBL" id="CP049140">
    <property type="protein sequence ID" value="QIE87785.1"/>
    <property type="molecule type" value="Genomic_DNA"/>
</dbReference>